<accession>A0A6J4JL57</accession>
<dbReference type="PANTHER" id="PTHR30298">
    <property type="entry name" value="H REPEAT-ASSOCIATED PREDICTED TRANSPOSASE"/>
    <property type="match status" value="1"/>
</dbReference>
<dbReference type="InterPro" id="IPR051698">
    <property type="entry name" value="Transposase_11-like"/>
</dbReference>
<proteinExistence type="predicted"/>
<dbReference type="EMBL" id="CADCTO010000478">
    <property type="protein sequence ID" value="CAA9281401.1"/>
    <property type="molecule type" value="Genomic_DNA"/>
</dbReference>
<organism evidence="3">
    <name type="scientific">uncultured Armatimonadetes bacterium</name>
    <dbReference type="NCBI Taxonomy" id="157466"/>
    <lineage>
        <taxon>Bacteria</taxon>
        <taxon>Bacillati</taxon>
        <taxon>Armatimonadota</taxon>
        <taxon>environmental samples</taxon>
    </lineage>
</organism>
<dbReference type="GO" id="GO:0006313">
    <property type="term" value="P:DNA transposition"/>
    <property type="evidence" value="ECO:0007669"/>
    <property type="project" value="InterPro"/>
</dbReference>
<dbReference type="NCBIfam" id="NF033564">
    <property type="entry name" value="transpos_ISAs1"/>
    <property type="match status" value="1"/>
</dbReference>
<reference evidence="3" key="1">
    <citation type="submission" date="2020-02" db="EMBL/GenBank/DDBJ databases">
        <authorList>
            <person name="Meier V. D."/>
        </authorList>
    </citation>
    <scope>NUCLEOTIDE SEQUENCE</scope>
    <source>
        <strain evidence="3">AVDCRST_MAG63</strain>
    </source>
</reference>
<sequence>MAGTPGTSISAHFAPLTDPRVERAQDHLLGDIVTIALCAVLCGADGWVAVETFGRAKEAWLRTFLALPGGIPSHDTFGRVFARLDPAEFQRCFLAWVRAVVPETAGQVVALDGKTLRRSHDRTNGKAALHMVSAWASGSGLVLGQLAVDDKSNEITAIPALLRLLALEGSTVTIDALGCQTAIAAQIVGQGADYALALKDNHPTLHAEVADAFAHARATGFADYALADHDYYETAEKGHGRRETRRYWTIRDPALLAYLNRGDGWAGLRAIGLVERECRAGEAVTVEVRHYLLSGAGEAKAFGQAVRSHWGIENRVHWILDVAFREDDSRVRVGDGAENLAVLRHFALNLLRQERTAKGSVATKRFRAALDEDYLLTVLAGLGQ</sequence>
<feature type="domain" description="Transposase IS4-like" evidence="1">
    <location>
        <begin position="106"/>
        <end position="350"/>
    </location>
</feature>
<dbReference type="GO" id="GO:0003677">
    <property type="term" value="F:DNA binding"/>
    <property type="evidence" value="ECO:0007669"/>
    <property type="project" value="InterPro"/>
</dbReference>
<evidence type="ECO:0000259" key="2">
    <source>
        <dbReference type="Pfam" id="PF13808"/>
    </source>
</evidence>
<gene>
    <name evidence="3" type="ORF">AVDCRST_MAG63-3585</name>
</gene>
<name>A0A6J4JL57_9BACT</name>
<dbReference type="GO" id="GO:0004803">
    <property type="term" value="F:transposase activity"/>
    <property type="evidence" value="ECO:0007669"/>
    <property type="project" value="InterPro"/>
</dbReference>
<evidence type="ECO:0000259" key="1">
    <source>
        <dbReference type="Pfam" id="PF01609"/>
    </source>
</evidence>
<dbReference type="InterPro" id="IPR047647">
    <property type="entry name" value="ISAs1_transpos"/>
</dbReference>
<dbReference type="Pfam" id="PF01609">
    <property type="entry name" value="DDE_Tnp_1"/>
    <property type="match status" value="1"/>
</dbReference>
<evidence type="ECO:0000313" key="3">
    <source>
        <dbReference type="EMBL" id="CAA9281401.1"/>
    </source>
</evidence>
<protein>
    <submittedName>
        <fullName evidence="3">Mobile element protein</fullName>
    </submittedName>
</protein>
<dbReference type="InterPro" id="IPR032806">
    <property type="entry name" value="YbfD_N"/>
</dbReference>
<dbReference type="PANTHER" id="PTHR30298:SF0">
    <property type="entry name" value="PROTEIN YBFL-RELATED"/>
    <property type="match status" value="1"/>
</dbReference>
<dbReference type="InterPro" id="IPR002559">
    <property type="entry name" value="Transposase_11"/>
</dbReference>
<dbReference type="AlphaFoldDB" id="A0A6J4JL57"/>
<feature type="domain" description="H repeat-associated protein N-terminal" evidence="2">
    <location>
        <begin position="11"/>
        <end position="97"/>
    </location>
</feature>
<dbReference type="Pfam" id="PF13808">
    <property type="entry name" value="DDE_Tnp_1_assoc"/>
    <property type="match status" value="1"/>
</dbReference>